<dbReference type="GO" id="GO:0031234">
    <property type="term" value="C:extrinsic component of cytoplasmic side of plasma membrane"/>
    <property type="evidence" value="ECO:0007669"/>
    <property type="project" value="UniProtKB-UniRule"/>
</dbReference>
<organism evidence="12 13">
    <name type="scientific">Komagataeibacter rhaeticus</name>
    <dbReference type="NCBI Taxonomy" id="215221"/>
    <lineage>
        <taxon>Bacteria</taxon>
        <taxon>Pseudomonadati</taxon>
        <taxon>Pseudomonadota</taxon>
        <taxon>Alphaproteobacteria</taxon>
        <taxon>Acetobacterales</taxon>
        <taxon>Acetobacteraceae</taxon>
        <taxon>Komagataeibacter</taxon>
    </lineage>
</organism>
<evidence type="ECO:0000256" key="1">
    <source>
        <dbReference type="ARBA" id="ARBA00001974"/>
    </source>
</evidence>
<dbReference type="GO" id="GO:0055085">
    <property type="term" value="P:transmembrane transport"/>
    <property type="evidence" value="ECO:0007669"/>
    <property type="project" value="InterPro"/>
</dbReference>
<dbReference type="Pfam" id="PF01565">
    <property type="entry name" value="FAD_binding_4"/>
    <property type="match status" value="1"/>
</dbReference>
<dbReference type="Pfam" id="PF09330">
    <property type="entry name" value="Lact-deh-memb"/>
    <property type="match status" value="1"/>
</dbReference>
<evidence type="ECO:0000256" key="2">
    <source>
        <dbReference type="ARBA" id="ARBA00022475"/>
    </source>
</evidence>
<dbReference type="InterPro" id="IPR016164">
    <property type="entry name" value="FAD-linked_Oxase-like_C"/>
</dbReference>
<dbReference type="Proteomes" id="UP000502533">
    <property type="component" value="Chromosome"/>
</dbReference>
<dbReference type="KEGG" id="kre:GWK63_05710"/>
<dbReference type="SUPFAM" id="SSF56176">
    <property type="entry name" value="FAD-binding/transporter-associated domain-like"/>
    <property type="match status" value="1"/>
</dbReference>
<feature type="binding site" evidence="9 11">
    <location>
        <begin position="94"/>
        <end position="95"/>
    </location>
    <ligand>
        <name>FAD</name>
        <dbReference type="ChEBI" id="CHEBI:57692"/>
    </ligand>
</feature>
<feature type="binding site" evidence="9 11">
    <location>
        <position position="170"/>
    </location>
    <ligand>
        <name>FAD</name>
        <dbReference type="ChEBI" id="CHEBI:57692"/>
    </ligand>
</feature>
<dbReference type="Gene3D" id="3.30.1370.20">
    <property type="entry name" value="D-lactate dehydrogenase, cap domain, subdomain 2"/>
    <property type="match status" value="1"/>
</dbReference>
<dbReference type="AlphaFoldDB" id="A0A181C9F5"/>
<dbReference type="GO" id="GO:0006089">
    <property type="term" value="P:lactate metabolic process"/>
    <property type="evidence" value="ECO:0007669"/>
    <property type="project" value="UniProtKB-UniRule"/>
</dbReference>
<keyword evidence="5 9" id="KW-0874">Quinone</keyword>
<dbReference type="InterPro" id="IPR016166">
    <property type="entry name" value="FAD-bd_PCMH"/>
</dbReference>
<evidence type="ECO:0000313" key="13">
    <source>
        <dbReference type="Proteomes" id="UP000502533"/>
    </source>
</evidence>
<dbReference type="InterPro" id="IPR036318">
    <property type="entry name" value="FAD-bd_PCMH-like_sf"/>
</dbReference>
<dbReference type="InterPro" id="IPR012256">
    <property type="entry name" value="D_lactate_DH"/>
</dbReference>
<keyword evidence="4 9" id="KW-0285">Flavoprotein</keyword>
<reference evidence="12 13" key="1">
    <citation type="submission" date="2020-03" db="EMBL/GenBank/DDBJ databases">
        <title>Isolation of cellulose-producing strains, genome characterization and application of the synthesized cellulose films as an economical and sustainable material for piezoelectric sensor construction.</title>
        <authorList>
            <person name="Mangayil R.K."/>
        </authorList>
    </citation>
    <scope>NUCLEOTIDE SEQUENCE [LARGE SCALE GENOMIC DNA]</scope>
    <source>
        <strain evidence="12 13">ENS 9a1a</strain>
    </source>
</reference>
<keyword evidence="3 9" id="KW-0997">Cell inner membrane</keyword>
<feature type="binding site" evidence="9 11">
    <location>
        <position position="272"/>
    </location>
    <ligand>
        <name>FAD</name>
        <dbReference type="ChEBI" id="CHEBI:57692"/>
    </ligand>
</feature>
<keyword evidence="13" id="KW-1185">Reference proteome</keyword>
<protein>
    <recommendedName>
        <fullName evidence="9">Quinone-dependent D-lactate dehydrogenase</fullName>
        <ecNumber evidence="9">1.1.5.12</ecNumber>
    </recommendedName>
    <alternativeName>
        <fullName evidence="9">D-lactate dehydrogenase</fullName>
        <shortName evidence="9">D-LDH</shortName>
    </alternativeName>
</protein>
<dbReference type="GO" id="GO:0022904">
    <property type="term" value="P:respiratory electron transport chain"/>
    <property type="evidence" value="ECO:0007669"/>
    <property type="project" value="InterPro"/>
</dbReference>
<evidence type="ECO:0000256" key="11">
    <source>
        <dbReference type="PIRSR" id="PIRSR000101-1"/>
    </source>
</evidence>
<evidence type="ECO:0000313" key="12">
    <source>
        <dbReference type="EMBL" id="QIP35033.1"/>
    </source>
</evidence>
<dbReference type="FunFam" id="3.30.43.10:FF:000005">
    <property type="entry name" value="Quinone-dependent D-lactate dehydrogenase"/>
    <property type="match status" value="1"/>
</dbReference>
<dbReference type="InterPro" id="IPR016173">
    <property type="entry name" value="D-lactate_DH_C-sub2"/>
</dbReference>
<comment type="catalytic activity">
    <reaction evidence="9 10">
        <text>(R)-lactate + a quinone = a quinol + pyruvate</text>
        <dbReference type="Rhea" id="RHEA:51468"/>
        <dbReference type="ChEBI" id="CHEBI:15361"/>
        <dbReference type="ChEBI" id="CHEBI:16004"/>
        <dbReference type="ChEBI" id="CHEBI:24646"/>
        <dbReference type="ChEBI" id="CHEBI:132124"/>
        <dbReference type="EC" id="1.1.5.12"/>
    </reaction>
</comment>
<dbReference type="PANTHER" id="PTHR43716">
    <property type="entry name" value="D-2-HYDROXYGLUTARATE DEHYDROGENASE, MITOCHONDRIAL"/>
    <property type="match status" value="1"/>
</dbReference>
<feature type="binding site" evidence="9 11">
    <location>
        <begin position="86"/>
        <end position="90"/>
    </location>
    <ligand>
        <name>FAD</name>
        <dbReference type="ChEBI" id="CHEBI:57692"/>
    </ligand>
</feature>
<evidence type="ECO:0000256" key="3">
    <source>
        <dbReference type="ARBA" id="ARBA00022519"/>
    </source>
</evidence>
<dbReference type="PIRSF" id="PIRSF000101">
    <property type="entry name" value="D-lactate_dh"/>
    <property type="match status" value="1"/>
</dbReference>
<dbReference type="GO" id="GO:0102029">
    <property type="term" value="F:D-lactate dehydrogenase (quinone) activity"/>
    <property type="evidence" value="ECO:0007669"/>
    <property type="project" value="UniProtKB-EC"/>
</dbReference>
<feature type="binding site" evidence="9 11">
    <location>
        <position position="153"/>
    </location>
    <ligand>
        <name>FAD</name>
        <dbReference type="ChEBI" id="CHEBI:57692"/>
    </ligand>
</feature>
<evidence type="ECO:0000256" key="8">
    <source>
        <dbReference type="ARBA" id="ARBA00023136"/>
    </source>
</evidence>
<evidence type="ECO:0000256" key="10">
    <source>
        <dbReference type="PIRNR" id="PIRNR000101"/>
    </source>
</evidence>
<dbReference type="Gene3D" id="3.30.465.10">
    <property type="match status" value="1"/>
</dbReference>
<evidence type="ECO:0000256" key="7">
    <source>
        <dbReference type="ARBA" id="ARBA00023002"/>
    </source>
</evidence>
<dbReference type="InterPro" id="IPR016167">
    <property type="entry name" value="FAD-bd_PCMH_sub1"/>
</dbReference>
<accession>A0A181C9F5</accession>
<evidence type="ECO:0000256" key="6">
    <source>
        <dbReference type="ARBA" id="ARBA00022827"/>
    </source>
</evidence>
<dbReference type="NCBIfam" id="NF008387">
    <property type="entry name" value="PRK11183.1"/>
    <property type="match status" value="1"/>
</dbReference>
<evidence type="ECO:0000256" key="9">
    <source>
        <dbReference type="HAMAP-Rule" id="MF_02092"/>
    </source>
</evidence>
<keyword evidence="6 9" id="KW-0274">FAD</keyword>
<feature type="binding site" evidence="11">
    <location>
        <position position="267"/>
    </location>
    <ligand>
        <name>FAD</name>
        <dbReference type="ChEBI" id="CHEBI:57692"/>
    </ligand>
</feature>
<dbReference type="HAMAP" id="MF_02092">
    <property type="entry name" value="DLDH_Dld"/>
    <property type="match status" value="1"/>
</dbReference>
<keyword evidence="8 9" id="KW-0472">Membrane</keyword>
<comment type="cofactor">
    <cofactor evidence="1 9 10 11">
        <name>FAD</name>
        <dbReference type="ChEBI" id="CHEBI:57692"/>
    </cofactor>
</comment>
<dbReference type="EC" id="1.1.5.12" evidence="9"/>
<dbReference type="Gene3D" id="3.30.43.10">
    <property type="entry name" value="Uridine Diphospho-n-acetylenolpyruvylglucosamine Reductase, domain 2"/>
    <property type="match status" value="1"/>
</dbReference>
<comment type="subcellular location">
    <subcellularLocation>
        <location evidence="9">Cell inner membrane</location>
        <topology evidence="9">Peripheral membrane protein</topology>
        <orientation evidence="9">Cytoplasmic side</orientation>
    </subcellularLocation>
</comment>
<comment type="similarity">
    <text evidence="9">Belongs to the quinone-dependent D-lactate dehydrogenase family.</text>
</comment>
<dbReference type="PANTHER" id="PTHR43716:SF1">
    <property type="entry name" value="D-2-HYDROXYGLUTARATE DEHYDROGENASE, MITOCHONDRIAL"/>
    <property type="match status" value="1"/>
</dbReference>
<gene>
    <name evidence="9 12" type="primary">dld</name>
    <name evidence="12" type="ORF">GWK63_05710</name>
</gene>
<keyword evidence="7 9" id="KW-0560">Oxidoreductase</keyword>
<dbReference type="InterPro" id="IPR015409">
    <property type="entry name" value="Lactate_DH_C"/>
</dbReference>
<dbReference type="GO" id="GO:0071949">
    <property type="term" value="F:FAD binding"/>
    <property type="evidence" value="ECO:0007669"/>
    <property type="project" value="InterPro"/>
</dbReference>
<dbReference type="Gene3D" id="3.30.70.610">
    <property type="entry name" value="D-lactate dehydrogenase, cap domain, subdomain 1"/>
    <property type="match status" value="2"/>
</dbReference>
<dbReference type="GO" id="GO:0004458">
    <property type="term" value="F:D-lactate dehydrogenase (cytochrome) activity"/>
    <property type="evidence" value="ECO:0007669"/>
    <property type="project" value="UniProtKB-UniRule"/>
</dbReference>
<dbReference type="PROSITE" id="PS51387">
    <property type="entry name" value="FAD_PCMH"/>
    <property type="match status" value="1"/>
</dbReference>
<comment type="caution">
    <text evidence="9">Lacks conserved residue(s) required for the propagation of feature annotation.</text>
</comment>
<dbReference type="GO" id="GO:0048038">
    <property type="term" value="F:quinone binding"/>
    <property type="evidence" value="ECO:0007669"/>
    <property type="project" value="UniProtKB-KW"/>
</dbReference>
<name>A0A181C9F5_9PROT</name>
<dbReference type="InterPro" id="IPR051264">
    <property type="entry name" value="FAD-oxidored/transferase_4"/>
</dbReference>
<dbReference type="SUPFAM" id="SSF55103">
    <property type="entry name" value="FAD-linked oxidases, C-terminal domain"/>
    <property type="match status" value="1"/>
</dbReference>
<dbReference type="GeneID" id="85021641"/>
<evidence type="ECO:0000256" key="5">
    <source>
        <dbReference type="ARBA" id="ARBA00022719"/>
    </source>
</evidence>
<dbReference type="InterPro" id="IPR016169">
    <property type="entry name" value="FAD-bd_PCMH_sub2"/>
</dbReference>
<dbReference type="InterPro" id="IPR016172">
    <property type="entry name" value="D-lactate_DH_C-sub1"/>
</dbReference>
<dbReference type="RefSeq" id="WP_007397993.1">
    <property type="nucleotide sequence ID" value="NZ_CALMTF010000022.1"/>
</dbReference>
<proteinExistence type="inferred from homology"/>
<dbReference type="InterPro" id="IPR006094">
    <property type="entry name" value="Oxid_FAD_bind_N"/>
</dbReference>
<dbReference type="EMBL" id="CP050139">
    <property type="protein sequence ID" value="QIP35033.1"/>
    <property type="molecule type" value="Genomic_DNA"/>
</dbReference>
<comment type="function">
    <text evidence="9 10">Catalyzes the oxidation of D-lactate to pyruvate.</text>
</comment>
<sequence length="583" mass="64809">MFTVLKSLFSRTAAPDAAHDPLVRQLRRIVGDAHVLTDPAQTLPFRRGFRFGLGKALAVVHPGTLVEQWQVVQACIRADRIVLMQAANTGITGGSTPDGDDYDRDIVIISGMRLKKIFVIGGGRQVICLPGATLDQLERTLAPLGREPHSVIGSSCIGAAVFGGVSNNSGGALVQRGPAFTQMSVFAQVDDRGTLHLVNHLGVELGTDPEEILGTLDHGVIAESAINWNAGKGHDDNYATHVRDVDANTPARYNADPARLFEGAGCAGRMALFAVRLDTFPAERNPAVFYIGTNNPDELEDIRRHILTAFSELPIAGEYIHRDAFDIAEEYGKDTFLIIRAIGTRRLPMLFAFKNRFDRLTERFPFLPGNMSDRLLQAASRLFPRHLPKRMYDFRDRFEHHLMLKVGGHLEAEARTFLDGFCARGGTRYFACTPDEGAKAFLHRFAAAGAAIRYRATHHRTVEDIVALDVALRRNDRRWKETLPSGLDRQLIVKLYYGHFLCHVMHQDYIVRKGNACAPIEAQMLALLDQRGARYPAEHNYGHLYAAPEALQQHYRALDPCNCFNPGIGKTTKRRNWQAQSVS</sequence>
<keyword evidence="2 9" id="KW-1003">Cell membrane</keyword>
<evidence type="ECO:0000256" key="4">
    <source>
        <dbReference type="ARBA" id="ARBA00022630"/>
    </source>
</evidence>